<dbReference type="AlphaFoldDB" id="A0A0M4TCP8"/>
<dbReference type="InterPro" id="IPR002288">
    <property type="entry name" value="DNA_gyrase_B_C"/>
</dbReference>
<dbReference type="EC" id="5.6.2.2" evidence="6 16"/>
<dbReference type="CDD" id="cd16928">
    <property type="entry name" value="HATPase_GyrB-like"/>
    <property type="match status" value="1"/>
</dbReference>
<dbReference type="InterPro" id="IPR011557">
    <property type="entry name" value="GyrB"/>
</dbReference>
<dbReference type="Pfam" id="PF21249">
    <property type="entry name" value="GyrB_hook"/>
    <property type="match status" value="1"/>
</dbReference>
<evidence type="ECO:0000256" key="5">
    <source>
        <dbReference type="ARBA" id="ARBA00011234"/>
    </source>
</evidence>
<keyword evidence="20" id="KW-1185">Reference proteome</keyword>
<feature type="binding site" evidence="16">
    <location>
        <position position="529"/>
    </location>
    <ligand>
        <name>Mg(2+)</name>
        <dbReference type="ChEBI" id="CHEBI:18420"/>
        <label>2</label>
    </ligand>
</feature>
<dbReference type="InterPro" id="IPR003594">
    <property type="entry name" value="HATPase_dom"/>
</dbReference>
<dbReference type="SUPFAM" id="SSF55874">
    <property type="entry name" value="ATPase domain of HSP90 chaperone/DNA topoisomerase II/histidine kinase"/>
    <property type="match status" value="1"/>
</dbReference>
<feature type="compositionally biased region" description="Polar residues" evidence="17">
    <location>
        <begin position="1"/>
        <end position="23"/>
    </location>
</feature>
<reference evidence="19 20" key="1">
    <citation type="submission" date="2015-09" db="EMBL/GenBank/DDBJ databases">
        <title>Complete genome of Psychrobacter urativorans R10.10B.</title>
        <authorList>
            <person name="See-Too W.S."/>
            <person name="Chan K.G."/>
        </authorList>
    </citation>
    <scope>NUCLEOTIDE SEQUENCE [LARGE SCALE GENOMIC DNA]</scope>
    <source>
        <strain evidence="19 20">R10.10B</strain>
    </source>
</reference>
<evidence type="ECO:0000256" key="3">
    <source>
        <dbReference type="ARBA" id="ARBA00004496"/>
    </source>
</evidence>
<dbReference type="GO" id="GO:0046872">
    <property type="term" value="F:metal ion binding"/>
    <property type="evidence" value="ECO:0007669"/>
    <property type="project" value="UniProtKB-KW"/>
</dbReference>
<dbReference type="HAMAP" id="MF_01898">
    <property type="entry name" value="GyrB"/>
    <property type="match status" value="1"/>
</dbReference>
<keyword evidence="11 16" id="KW-0067">ATP-binding</keyword>
<dbReference type="OrthoDB" id="9802808at2"/>
<dbReference type="InterPro" id="IPR020568">
    <property type="entry name" value="Ribosomal_Su5_D2-typ_SF"/>
</dbReference>
<evidence type="ECO:0000256" key="16">
    <source>
        <dbReference type="HAMAP-Rule" id="MF_01898"/>
    </source>
</evidence>
<dbReference type="InterPro" id="IPR018522">
    <property type="entry name" value="TopoIIA_CS"/>
</dbReference>
<accession>A0A0M4TCP8</accession>
<dbReference type="GO" id="GO:0006265">
    <property type="term" value="P:DNA topological change"/>
    <property type="evidence" value="ECO:0007669"/>
    <property type="project" value="UniProtKB-UniRule"/>
</dbReference>
<dbReference type="Pfam" id="PF02518">
    <property type="entry name" value="HATPase_c"/>
    <property type="match status" value="1"/>
</dbReference>
<dbReference type="FunFam" id="3.30.565.10:FF:000002">
    <property type="entry name" value="DNA gyrase subunit B"/>
    <property type="match status" value="1"/>
</dbReference>
<keyword evidence="15 16" id="KW-0413">Isomerase</keyword>
<dbReference type="SUPFAM" id="SSF54211">
    <property type="entry name" value="Ribosomal protein S5 domain 2-like"/>
    <property type="match status" value="1"/>
</dbReference>
<evidence type="ECO:0000256" key="7">
    <source>
        <dbReference type="ARBA" id="ARBA00019166"/>
    </source>
</evidence>
<dbReference type="GO" id="GO:0005694">
    <property type="term" value="C:chromosome"/>
    <property type="evidence" value="ECO:0007669"/>
    <property type="project" value="InterPro"/>
</dbReference>
<dbReference type="Gene3D" id="3.10.20.690">
    <property type="match status" value="1"/>
</dbReference>
<keyword evidence="13 16" id="KW-0799">Topoisomerase</keyword>
<evidence type="ECO:0000256" key="1">
    <source>
        <dbReference type="ARBA" id="ARBA00000185"/>
    </source>
</evidence>
<dbReference type="InterPro" id="IPR014721">
    <property type="entry name" value="Ribsml_uS5_D2-typ_fold_subgr"/>
</dbReference>
<dbReference type="NCBIfam" id="TIGR01059">
    <property type="entry name" value="gyrB"/>
    <property type="match status" value="1"/>
</dbReference>
<proteinExistence type="inferred from homology"/>
<protein>
    <recommendedName>
        <fullName evidence="7 16">DNA gyrase subunit B</fullName>
        <ecNumber evidence="6 16">5.6.2.2</ecNumber>
    </recommendedName>
</protein>
<dbReference type="Gene3D" id="3.30.230.10">
    <property type="match status" value="1"/>
</dbReference>
<name>A0A0M4TCP8_9GAMM</name>
<dbReference type="InterPro" id="IPR013759">
    <property type="entry name" value="Topo_IIA_B_C"/>
</dbReference>
<evidence type="ECO:0000256" key="2">
    <source>
        <dbReference type="ARBA" id="ARBA00001978"/>
    </source>
</evidence>
<feature type="binding site" evidence="16">
    <location>
        <position position="529"/>
    </location>
    <ligand>
        <name>Mg(2+)</name>
        <dbReference type="ChEBI" id="CHEBI:18420"/>
        <label>1</label>
        <note>catalytic</note>
    </ligand>
</feature>
<dbReference type="SUPFAM" id="SSF56719">
    <property type="entry name" value="Type II DNA topoisomerase"/>
    <property type="match status" value="1"/>
</dbReference>
<evidence type="ECO:0000256" key="10">
    <source>
        <dbReference type="ARBA" id="ARBA00022741"/>
    </source>
</evidence>
<comment type="miscellaneous">
    <text evidence="16">Few gyrases are as efficient as E.coli at forming negative supercoils. Not all organisms have 2 type II topoisomerases; in organisms with a single type II topoisomerase this enzyme also has to decatenate newly replicated chromosomes.</text>
</comment>
<dbReference type="NCBIfam" id="NF004189">
    <property type="entry name" value="PRK05644.1"/>
    <property type="match status" value="1"/>
</dbReference>
<dbReference type="InterPro" id="IPR041423">
    <property type="entry name" value="GyrB_insert"/>
</dbReference>
<dbReference type="PANTHER" id="PTHR45866">
    <property type="entry name" value="DNA GYRASE/TOPOISOMERASE SUBUNIT B"/>
    <property type="match status" value="1"/>
</dbReference>
<dbReference type="GO" id="GO:0005524">
    <property type="term" value="F:ATP binding"/>
    <property type="evidence" value="ECO:0007669"/>
    <property type="project" value="UniProtKB-UniRule"/>
</dbReference>
<evidence type="ECO:0000256" key="9">
    <source>
        <dbReference type="ARBA" id="ARBA00022723"/>
    </source>
</evidence>
<gene>
    <name evidence="16 19" type="primary">gyrB</name>
    <name evidence="19" type="ORF">AOC03_06470</name>
</gene>
<dbReference type="FunFam" id="3.30.230.10:FF:000005">
    <property type="entry name" value="DNA gyrase subunit B"/>
    <property type="match status" value="1"/>
</dbReference>
<dbReference type="InterPro" id="IPR006171">
    <property type="entry name" value="TOPRIM_dom"/>
</dbReference>
<evidence type="ECO:0000256" key="14">
    <source>
        <dbReference type="ARBA" id="ARBA00023125"/>
    </source>
</evidence>
<comment type="subcellular location">
    <subcellularLocation>
        <location evidence="3 16">Cytoplasm</location>
    </subcellularLocation>
</comment>
<dbReference type="PRINTS" id="PR00418">
    <property type="entry name" value="TPI2FAMILY"/>
</dbReference>
<feature type="site" description="Interaction with DNA" evidence="16">
    <location>
        <position position="483"/>
    </location>
</feature>
<dbReference type="CDD" id="cd00822">
    <property type="entry name" value="TopoII_Trans_DNA_gyrase"/>
    <property type="match status" value="1"/>
</dbReference>
<organism evidence="19 20">
    <name type="scientific">Psychrobacter urativorans</name>
    <dbReference type="NCBI Taxonomy" id="45610"/>
    <lineage>
        <taxon>Bacteria</taxon>
        <taxon>Pseudomonadati</taxon>
        <taxon>Pseudomonadota</taxon>
        <taxon>Gammaproteobacteria</taxon>
        <taxon>Moraxellales</taxon>
        <taxon>Moraxellaceae</taxon>
        <taxon>Psychrobacter</taxon>
    </lineage>
</organism>
<dbReference type="PRINTS" id="PR01159">
    <property type="entry name" value="DNAGYRASEB"/>
</dbReference>
<dbReference type="Pfam" id="PF18053">
    <property type="entry name" value="GyrB_insert"/>
    <property type="match status" value="2"/>
</dbReference>
<comment type="similarity">
    <text evidence="4 16">Belongs to the type II topoisomerase GyrB family.</text>
</comment>
<dbReference type="NCBIfam" id="NF011501">
    <property type="entry name" value="PRK14939.1"/>
    <property type="match status" value="1"/>
</dbReference>
<evidence type="ECO:0000256" key="12">
    <source>
        <dbReference type="ARBA" id="ARBA00022842"/>
    </source>
</evidence>
<dbReference type="RefSeq" id="WP_062534351.1">
    <property type="nucleotide sequence ID" value="NZ_CP012678.1"/>
</dbReference>
<dbReference type="Gene3D" id="3.40.50.670">
    <property type="match status" value="2"/>
</dbReference>
<evidence type="ECO:0000259" key="18">
    <source>
        <dbReference type="PROSITE" id="PS50880"/>
    </source>
</evidence>
<evidence type="ECO:0000256" key="13">
    <source>
        <dbReference type="ARBA" id="ARBA00023029"/>
    </source>
</evidence>
<feature type="region of interest" description="Disordered" evidence="17">
    <location>
        <begin position="1"/>
        <end position="33"/>
    </location>
</feature>
<dbReference type="InterPro" id="IPR036890">
    <property type="entry name" value="HATPase_C_sf"/>
</dbReference>
<dbReference type="Gene3D" id="3.30.565.10">
    <property type="entry name" value="Histidine kinase-like ATPase, C-terminal domain"/>
    <property type="match status" value="1"/>
</dbReference>
<comment type="subunit">
    <text evidence="5 16">Heterotetramer, composed of two GyrA and two GyrB chains. In the heterotetramer, GyrA contains the active site tyrosine that forms a transient covalent intermediate with DNA, while GyrB binds cofactors and catalyzes ATP hydrolysis.</text>
</comment>
<evidence type="ECO:0000256" key="4">
    <source>
        <dbReference type="ARBA" id="ARBA00010708"/>
    </source>
</evidence>
<comment type="cofactor">
    <cofactor evidence="16">
        <name>Mg(2+)</name>
        <dbReference type="ChEBI" id="CHEBI:18420"/>
    </cofactor>
    <cofactor evidence="16">
        <name>Mn(2+)</name>
        <dbReference type="ChEBI" id="CHEBI:29035"/>
    </cofactor>
    <cofactor evidence="16">
        <name>Ca(2+)</name>
        <dbReference type="ChEBI" id="CHEBI:29108"/>
    </cofactor>
    <text evidence="16">Binds two Mg(2+) per subunit. The magnesium ions form salt bridges with both the protein and the DNA. Can also accept other divalent metal cations, such as Mn(2+) or Ca(2+).</text>
</comment>
<dbReference type="SMART" id="SM00387">
    <property type="entry name" value="HATPase_c"/>
    <property type="match status" value="1"/>
</dbReference>
<comment type="function">
    <text evidence="2 16">A type II topoisomerase that negatively supercoils closed circular double-stranded (ds) DNA in an ATP-dependent manner to modulate DNA topology and maintain chromosomes in an underwound state. Negative supercoiling favors strand separation, and DNA replication, transcription, recombination and repair, all of which involve strand separation. Also able to catalyze the interconversion of other topological isomers of dsDNA rings, including catenanes and knotted rings. Type II topoisomerases break and join 2 DNA strands simultaneously in an ATP-dependent manner.</text>
</comment>
<dbReference type="Proteomes" id="UP000059847">
    <property type="component" value="Chromosome"/>
</dbReference>
<evidence type="ECO:0000256" key="8">
    <source>
        <dbReference type="ARBA" id="ARBA00022490"/>
    </source>
</evidence>
<dbReference type="EMBL" id="CP012678">
    <property type="protein sequence ID" value="ALF59720.1"/>
    <property type="molecule type" value="Genomic_DNA"/>
</dbReference>
<dbReference type="PROSITE" id="PS00177">
    <property type="entry name" value="TOPOISOMERASE_II"/>
    <property type="match status" value="1"/>
</dbReference>
<dbReference type="Pfam" id="PF01751">
    <property type="entry name" value="Toprim"/>
    <property type="match status" value="1"/>
</dbReference>
<dbReference type="PROSITE" id="PS50880">
    <property type="entry name" value="TOPRIM"/>
    <property type="match status" value="1"/>
</dbReference>
<comment type="catalytic activity">
    <reaction evidence="1 16">
        <text>ATP-dependent breakage, passage and rejoining of double-stranded DNA.</text>
        <dbReference type="EC" id="5.6.2.2"/>
    </reaction>
</comment>
<dbReference type="GO" id="GO:0003677">
    <property type="term" value="F:DNA binding"/>
    <property type="evidence" value="ECO:0007669"/>
    <property type="project" value="UniProtKB-KW"/>
</dbReference>
<keyword evidence="14" id="KW-0238">DNA-binding</keyword>
<dbReference type="InterPro" id="IPR013506">
    <property type="entry name" value="Topo_IIA_bsu_dom2"/>
</dbReference>
<dbReference type="KEGG" id="pur:AOC03_06470"/>
<dbReference type="SMART" id="SM00433">
    <property type="entry name" value="TOP2c"/>
    <property type="match status" value="1"/>
</dbReference>
<dbReference type="InterPro" id="IPR034160">
    <property type="entry name" value="TOPRIM_GyrB"/>
</dbReference>
<dbReference type="InterPro" id="IPR000565">
    <property type="entry name" value="Topo_IIA_B"/>
</dbReference>
<dbReference type="GO" id="GO:0003918">
    <property type="term" value="F:DNA topoisomerase type II (double strand cut, ATP-hydrolyzing) activity"/>
    <property type="evidence" value="ECO:0007669"/>
    <property type="project" value="UniProtKB-UniRule"/>
</dbReference>
<sequence>MSDSFTDNEQLMSDTSVQPSVSEVTADVVTESNPSDYSSKDIRVLRGLEAVRVRPGMYIGDTDDGTGLHHMVFEVVDNSIDEALANHCDQIDIVIHEDESVSVMDNGRGIPVDIHPEEGVSAAQVIMTVLHAGGKFDDNSYKVSGGLHGVGISVVNALSKKLEMNIWREGFHYQQTYSDGVPDGDIQPMEETNRTGTQIRFYPSTDVFTGTVFEYDILAKRLRELSFLNSGVRIVLTDERIDKRHEFEHKGGLSEFVSYINAGKDSVNDVFHFTSEQSDGISVEVALQWTDTYNEKVLCFTNNIPQRDGGTHLSGFRSALTRCLNSYMDRENLFKKEKVVATGDDAREGLTAIVSVKVPDPKFSSQTKDKLVSSEVKSAVESAMHDKFNDYLQENPSASKAIAGKIIDAARARDAARKAREMTRRKTTLDIAGLPGKLADCQEKDPALSELYIVEGDSAGGSAKQGRSRKTQAILPLKGKILNVERARFDKMLSSQEVGNLITALGCGIGPDEYNPDKVRYHKIIIMTDADVDGSHIRTLLLTFFFRQTPELIERGYIYIAQPPLYKVKKGRQELYLKDDEALKAYLLSSTIDNTKLHVSADAPAITGQALETLLNDYNQTQLIKARLQIRYPAVLLDGLTHTPKLTTDMTYDKDAMEAWKATLQTQLEHFGSDLNPEIELVNIHAPQPKNMDAAAADLLGMKPVVEVEAGDTSDAEAAPVKAQWLPRITVYVHQLAHHYLLDASFINSGEYSRLLRLSAEWNTLLEDSAFIRRDSNTATNKDIPVRDFDYLWQQMMIDARRGLAIQRYKGLGEMNADQLWDTTMDPENRRMLRVTIEDAIAADHMFTCLMGDHVEPRRIFIEENALTVSNLDI</sequence>
<dbReference type="STRING" id="45610.AOC03_06470"/>
<feature type="site" description="Interaction with DNA" evidence="16">
    <location>
        <position position="480"/>
    </location>
</feature>
<keyword evidence="12 16" id="KW-0460">Magnesium</keyword>
<dbReference type="InterPro" id="IPR001241">
    <property type="entry name" value="Topo_IIA"/>
</dbReference>
<evidence type="ECO:0000313" key="20">
    <source>
        <dbReference type="Proteomes" id="UP000059847"/>
    </source>
</evidence>
<keyword evidence="9 16" id="KW-0479">Metal-binding</keyword>
<feature type="domain" description="Toprim" evidence="18">
    <location>
        <begin position="449"/>
        <end position="564"/>
    </location>
</feature>
<dbReference type="GO" id="GO:0005737">
    <property type="term" value="C:cytoplasm"/>
    <property type="evidence" value="ECO:0007669"/>
    <property type="project" value="UniProtKB-SubCell"/>
</dbReference>
<dbReference type="PANTHER" id="PTHR45866:SF1">
    <property type="entry name" value="DNA GYRASE SUBUNIT B, MITOCHONDRIAL"/>
    <property type="match status" value="1"/>
</dbReference>
<dbReference type="InterPro" id="IPR049353">
    <property type="entry name" value="GyrB_hook"/>
</dbReference>
<evidence type="ECO:0000256" key="11">
    <source>
        <dbReference type="ARBA" id="ARBA00022840"/>
    </source>
</evidence>
<evidence type="ECO:0000256" key="6">
    <source>
        <dbReference type="ARBA" id="ARBA00012895"/>
    </source>
</evidence>
<keyword evidence="10 16" id="KW-0547">Nucleotide-binding</keyword>
<feature type="binding site" evidence="16">
    <location>
        <position position="531"/>
    </location>
    <ligand>
        <name>Mg(2+)</name>
        <dbReference type="ChEBI" id="CHEBI:18420"/>
        <label>2</label>
    </ligand>
</feature>
<evidence type="ECO:0000256" key="15">
    <source>
        <dbReference type="ARBA" id="ARBA00023235"/>
    </source>
</evidence>
<dbReference type="FunFam" id="3.40.50.670:FF:000005">
    <property type="entry name" value="DNA gyrase subunit B"/>
    <property type="match status" value="1"/>
</dbReference>
<evidence type="ECO:0000313" key="19">
    <source>
        <dbReference type="EMBL" id="ALF59720.1"/>
    </source>
</evidence>
<dbReference type="Pfam" id="PF00986">
    <property type="entry name" value="DNA_gyraseB_C"/>
    <property type="match status" value="1"/>
</dbReference>
<dbReference type="InterPro" id="IPR013760">
    <property type="entry name" value="Topo_IIA-like_dom_sf"/>
</dbReference>
<dbReference type="Pfam" id="PF00204">
    <property type="entry name" value="DNA_gyraseB"/>
    <property type="match status" value="1"/>
</dbReference>
<feature type="binding site" evidence="16">
    <location>
        <position position="455"/>
    </location>
    <ligand>
        <name>Mg(2+)</name>
        <dbReference type="ChEBI" id="CHEBI:18420"/>
        <label>1</label>
        <note>catalytic</note>
    </ligand>
</feature>
<dbReference type="CDD" id="cd03366">
    <property type="entry name" value="TOPRIM_TopoIIA_GyrB"/>
    <property type="match status" value="1"/>
</dbReference>
<dbReference type="GO" id="GO:0006261">
    <property type="term" value="P:DNA-templated DNA replication"/>
    <property type="evidence" value="ECO:0007669"/>
    <property type="project" value="UniProtKB-UniRule"/>
</dbReference>
<evidence type="ECO:0000256" key="17">
    <source>
        <dbReference type="SAM" id="MobiDB-lite"/>
    </source>
</evidence>
<keyword evidence="8 16" id="KW-0963">Cytoplasm</keyword>